<keyword evidence="1" id="KW-1133">Transmembrane helix</keyword>
<proteinExistence type="predicted"/>
<dbReference type="InterPro" id="IPR012902">
    <property type="entry name" value="N_methyl_site"/>
</dbReference>
<sequence>MKKLKKLNNGRFSPSFTLIELLIVIVIIGIVITSISFNLAPDKLNIAADEIIRNIRYTQSLALKDDKYQPFPINNSVIEQNRSKYWFKQWWQIRFSSSNENGKIHYWYEIFSDLPSDQTGSSYTYNFDKTGHYPDNPKSLWYKSIATDINGKLLIGHCNKSHYPDCDKVNQNLDLTKTYGIVNITFNNRFPFRLVFDNYGNIFLDESNSKGDNGDINPLDKNNRPILKNKINKIKLYSSTNKCIQINITPTGEIYKSNCN</sequence>
<dbReference type="RefSeq" id="WP_172413514.1">
    <property type="nucleotide sequence ID" value="NZ_BDME01000002.1"/>
</dbReference>
<keyword evidence="1" id="KW-0812">Transmembrane</keyword>
<keyword evidence="1" id="KW-0472">Membrane</keyword>
<dbReference type="NCBIfam" id="TIGR02532">
    <property type="entry name" value="IV_pilin_GFxxxE"/>
    <property type="match status" value="1"/>
</dbReference>
<comment type="caution">
    <text evidence="2">The sequence shown here is derived from an EMBL/GenBank/DDBJ whole genome shotgun (WGS) entry which is preliminary data.</text>
</comment>
<accession>A0A292YFY6</accession>
<dbReference type="SUPFAM" id="SSF54523">
    <property type="entry name" value="Pili subunits"/>
    <property type="match status" value="1"/>
</dbReference>
<feature type="transmembrane region" description="Helical" evidence="1">
    <location>
        <begin position="21"/>
        <end position="40"/>
    </location>
</feature>
<evidence type="ECO:0000256" key="1">
    <source>
        <dbReference type="SAM" id="Phobius"/>
    </source>
</evidence>
<gene>
    <name evidence="2" type="ORF">LNAT_P1374</name>
</gene>
<organism evidence="2 3">
    <name type="scientific">Lebetimonas natsushimae</name>
    <dbReference type="NCBI Taxonomy" id="1936991"/>
    <lineage>
        <taxon>Bacteria</taxon>
        <taxon>Pseudomonadati</taxon>
        <taxon>Campylobacterota</taxon>
        <taxon>Epsilonproteobacteria</taxon>
        <taxon>Nautiliales</taxon>
        <taxon>Nautiliaceae</taxon>
        <taxon>Lebetimonas</taxon>
    </lineage>
</organism>
<protein>
    <submittedName>
        <fullName evidence="2">Uncharacterized protein</fullName>
    </submittedName>
</protein>
<evidence type="ECO:0000313" key="2">
    <source>
        <dbReference type="EMBL" id="GAX88076.1"/>
    </source>
</evidence>
<dbReference type="EMBL" id="BDME01000002">
    <property type="protein sequence ID" value="GAX88076.1"/>
    <property type="molecule type" value="Genomic_DNA"/>
</dbReference>
<dbReference type="InterPro" id="IPR045584">
    <property type="entry name" value="Pilin-like"/>
</dbReference>
<reference evidence="2 3" key="1">
    <citation type="journal article" date="2017" name="Syst. Appl. Microbiol.">
        <title>Lebetimonas natsushimae sp. nov., a novel strictly anaerobic, moderately thermophilic chemoautotroph isolated from a deep-sea hydrothermal vent polychaete nest in the Mid-Okinawa Trough.</title>
        <authorList>
            <person name="Nagata R."/>
            <person name="Takaki Y."/>
            <person name="Tame A."/>
            <person name="Nunoura T."/>
            <person name="Muto H."/>
            <person name="Mino S."/>
            <person name="Sawayama S."/>
            <person name="Takai K."/>
            <person name="Nakagawa S."/>
        </authorList>
    </citation>
    <scope>NUCLEOTIDE SEQUENCE [LARGE SCALE GENOMIC DNA]</scope>
    <source>
        <strain evidence="2 3">HS1857</strain>
    </source>
</reference>
<evidence type="ECO:0000313" key="3">
    <source>
        <dbReference type="Proteomes" id="UP000217944"/>
    </source>
</evidence>
<keyword evidence="3" id="KW-1185">Reference proteome</keyword>
<name>A0A292YFY6_9BACT</name>
<dbReference type="Proteomes" id="UP000217944">
    <property type="component" value="Unassembled WGS sequence"/>
</dbReference>
<dbReference type="AlphaFoldDB" id="A0A292YFY6"/>